<dbReference type="SMART" id="SM00073">
    <property type="entry name" value="HPT"/>
    <property type="match status" value="3"/>
</dbReference>
<dbReference type="CDD" id="cd17546">
    <property type="entry name" value="REC_hyHK_CKI1_RcsC-like"/>
    <property type="match status" value="1"/>
</dbReference>
<dbReference type="EC" id="2.7.13.3" evidence="2"/>
<dbReference type="InterPro" id="IPR036890">
    <property type="entry name" value="HATPase_C_sf"/>
</dbReference>
<dbReference type="InterPro" id="IPR005467">
    <property type="entry name" value="His_kinase_dom"/>
</dbReference>
<dbReference type="PROSITE" id="PS50851">
    <property type="entry name" value="CHEW"/>
    <property type="match status" value="1"/>
</dbReference>
<dbReference type="Pfam" id="PF02895">
    <property type="entry name" value="H-kinase_dim"/>
    <property type="match status" value="1"/>
</dbReference>
<feature type="region of interest" description="Disordered" evidence="9">
    <location>
        <begin position="623"/>
        <end position="654"/>
    </location>
</feature>
<keyword evidence="6" id="KW-0902">Two-component regulatory system</keyword>
<dbReference type="PRINTS" id="PR00344">
    <property type="entry name" value="BCTRLSENSOR"/>
</dbReference>
<feature type="domain" description="HPt" evidence="13">
    <location>
        <begin position="809"/>
        <end position="914"/>
    </location>
</feature>
<dbReference type="InterPro" id="IPR004358">
    <property type="entry name" value="Sig_transdc_His_kin-like_C"/>
</dbReference>
<dbReference type="InterPro" id="IPR002545">
    <property type="entry name" value="CheW-lke_dom"/>
</dbReference>
<dbReference type="InterPro" id="IPR051315">
    <property type="entry name" value="Bact_Chemotaxis_CheA"/>
</dbReference>
<feature type="modified residue" description="4-aspartylphosphate" evidence="8">
    <location>
        <position position="1982"/>
    </location>
</feature>
<feature type="compositionally biased region" description="Low complexity" evidence="9">
    <location>
        <begin position="1907"/>
        <end position="1919"/>
    </location>
</feature>
<dbReference type="Proteomes" id="UP001597425">
    <property type="component" value="Unassembled WGS sequence"/>
</dbReference>
<keyword evidence="4" id="KW-0808">Transferase</keyword>
<comment type="catalytic activity">
    <reaction evidence="1">
        <text>ATP + protein L-histidine = ADP + protein N-phospho-L-histidine.</text>
        <dbReference type="EC" id="2.7.13.3"/>
    </reaction>
</comment>
<dbReference type="RefSeq" id="WP_265721656.1">
    <property type="nucleotide sequence ID" value="NZ_JAPIVK010000013.1"/>
</dbReference>
<keyword evidence="3 8" id="KW-0597">Phosphoprotein</keyword>
<gene>
    <name evidence="14" type="ORF">ACFSKX_10195</name>
</gene>
<dbReference type="Pfam" id="PF01584">
    <property type="entry name" value="CheW"/>
    <property type="match status" value="1"/>
</dbReference>
<protein>
    <recommendedName>
        <fullName evidence="2">histidine kinase</fullName>
        <ecNumber evidence="2">2.7.13.3</ecNumber>
    </recommendedName>
</protein>
<evidence type="ECO:0000256" key="4">
    <source>
        <dbReference type="ARBA" id="ARBA00022679"/>
    </source>
</evidence>
<dbReference type="InterPro" id="IPR036061">
    <property type="entry name" value="CheW-like_dom_sf"/>
</dbReference>
<dbReference type="Gene3D" id="3.30.565.10">
    <property type="entry name" value="Histidine kinase-like ATPase, C-terminal domain"/>
    <property type="match status" value="1"/>
</dbReference>
<dbReference type="SUPFAM" id="SSF50341">
    <property type="entry name" value="CheW-like"/>
    <property type="match status" value="1"/>
</dbReference>
<feature type="compositionally biased region" description="Low complexity" evidence="9">
    <location>
        <begin position="636"/>
        <end position="649"/>
    </location>
</feature>
<comment type="caution">
    <text evidence="14">The sequence shown here is derived from an EMBL/GenBank/DDBJ whole genome shotgun (WGS) entry which is preliminary data.</text>
</comment>
<keyword evidence="15" id="KW-1185">Reference proteome</keyword>
<proteinExistence type="predicted"/>
<dbReference type="Pfam" id="PF26379">
    <property type="entry name" value="FimL_2nd"/>
    <property type="match status" value="1"/>
</dbReference>
<dbReference type="Pfam" id="PF00072">
    <property type="entry name" value="Response_reg"/>
    <property type="match status" value="1"/>
</dbReference>
<feature type="region of interest" description="Disordered" evidence="9">
    <location>
        <begin position="782"/>
        <end position="808"/>
    </location>
</feature>
<feature type="region of interest" description="Disordered" evidence="9">
    <location>
        <begin position="1907"/>
        <end position="1930"/>
    </location>
</feature>
<organism evidence="14 15">
    <name type="scientific">Microbulbifer halophilus</name>
    <dbReference type="NCBI Taxonomy" id="453963"/>
    <lineage>
        <taxon>Bacteria</taxon>
        <taxon>Pseudomonadati</taxon>
        <taxon>Pseudomonadota</taxon>
        <taxon>Gammaproteobacteria</taxon>
        <taxon>Cellvibrionales</taxon>
        <taxon>Microbulbiferaceae</taxon>
        <taxon>Microbulbifer</taxon>
    </lineage>
</organism>
<dbReference type="Pfam" id="PF01627">
    <property type="entry name" value="Hpt"/>
    <property type="match status" value="4"/>
</dbReference>
<feature type="modified residue" description="Phosphohistidine" evidence="7">
    <location>
        <position position="857"/>
    </location>
</feature>
<keyword evidence="5" id="KW-0418">Kinase</keyword>
<dbReference type="EMBL" id="JBHUJD010000011">
    <property type="protein sequence ID" value="MFD2310785.1"/>
    <property type="molecule type" value="Genomic_DNA"/>
</dbReference>
<feature type="region of interest" description="Disordered" evidence="9">
    <location>
        <begin position="1357"/>
        <end position="1398"/>
    </location>
</feature>
<feature type="domain" description="Response regulatory" evidence="11">
    <location>
        <begin position="1933"/>
        <end position="2049"/>
    </location>
</feature>
<dbReference type="InterPro" id="IPR001789">
    <property type="entry name" value="Sig_transdc_resp-reg_receiver"/>
</dbReference>
<dbReference type="InterPro" id="IPR036641">
    <property type="entry name" value="HPT_dom_sf"/>
</dbReference>
<evidence type="ECO:0000256" key="7">
    <source>
        <dbReference type="PROSITE-ProRule" id="PRU00110"/>
    </source>
</evidence>
<evidence type="ECO:0000313" key="15">
    <source>
        <dbReference type="Proteomes" id="UP001597425"/>
    </source>
</evidence>
<dbReference type="PANTHER" id="PTHR43395">
    <property type="entry name" value="SENSOR HISTIDINE KINASE CHEA"/>
    <property type="match status" value="1"/>
</dbReference>
<evidence type="ECO:0000259" key="12">
    <source>
        <dbReference type="PROSITE" id="PS50851"/>
    </source>
</evidence>
<evidence type="ECO:0000313" key="14">
    <source>
        <dbReference type="EMBL" id="MFD2310785.1"/>
    </source>
</evidence>
<feature type="compositionally biased region" description="Low complexity" evidence="9">
    <location>
        <begin position="1161"/>
        <end position="1170"/>
    </location>
</feature>
<evidence type="ECO:0000256" key="5">
    <source>
        <dbReference type="ARBA" id="ARBA00022777"/>
    </source>
</evidence>
<dbReference type="InterPro" id="IPR004105">
    <property type="entry name" value="CheA-like_dim"/>
</dbReference>
<evidence type="ECO:0000256" key="6">
    <source>
        <dbReference type="ARBA" id="ARBA00023012"/>
    </source>
</evidence>
<dbReference type="PROSITE" id="PS50109">
    <property type="entry name" value="HIS_KIN"/>
    <property type="match status" value="1"/>
</dbReference>
<feature type="compositionally biased region" description="Low complexity" evidence="9">
    <location>
        <begin position="791"/>
        <end position="804"/>
    </location>
</feature>
<sequence>MSHDNPNFLALDWLTSEINETLAQARQQLETFASDAAPDAGLLKTCLELIHQVHGSLHMAELTGAAMLAEEMEQLVQALAAGEVENSGETREFLMRALLELPLYLEKVAYQRRDNAVLLLPLLNDLRAVRRERLITEGALFSPDLSPLEIATGNRQPLLDDKARLDELLGKLRKMYHVAAASLIRDVNSAESLGYLVKVTEKMSLLYSGSVRRALWEILLGVFEAIGEHRITVMPALRQLLRRIDVEFRLLAGRGAPVLDAGLDRDLVRNLLFYVYLAGPEGERCASLYRDYALDRAVPGTPRPDTEDALAMGPEAMGTAVAALREELGAVREALEPTLAGAESTPLGDIAAIAKRLSDTLGVLGLENQRGRARGIYECLRDASRSEQPDELLLQAAGALVQLDSALASTVARNQRVDSQQPLMGDATETVLREARVGLETVKESVVEYIASHWDISYLNLVPERLQEVCGGLDMVGYQRAGKIVSACKHYINEQLIDAAEQPEWKLLDTLADAITSVEYYLERRADGIEDADMLLALAEDSVATLGFAVADGGGEEFAPAAIGGGQPPAEAEPPVAPAEGAEARTPDDFGFAADIEQESAAAAGDSGAAEAEEASWFAAAESDVQGVDEAPAEPAPAVATPASPPESGQEQEESLIDDEIVEIFLEEAGEVMETIGQYFPEWAADFANHDALVEFRRGFHTLKGSGRMVEALEVGELAWAVENMLNRVIDETVKPSRAHAELVEMVRQKLPSMIDGFRRGSGDPEPERTAQLEDWAQQLSQGQVPADMGESQQAAAPSAPAVEEPVDSPEDIDQLWEIFAQEADTHLATVAEFLGEMRAAAPLYGVPSDALHRALHTLKGSAHMAEVTQVAQLIAPLERFVKELRTYQVPIDEDIFELISDGADYVRGALAQIHAGETLVIGKSEQFLARVAELQERAVGHLIREREANEPKSVDPQLLAVIMSDGMKVLLDADQVLSRWRADPDDRSLLQPVADELAVLQDAATRAQLPTLAELSQLLLEVYRKVIGGALEEEPALWASLEQGHNELLDLVDAVAATQDLPEVSEAVGEALRYLAQDESGSSGDDDYDWAELGIDSADLPGAPSGDDSAVASHEDYGDLGFDDLVASEQSVGAPAEAAQAPVDEEPPIGAPEFPTQVTEPPVSEESPPATRESEAIAPTADPAFEDLSLDDLELGQPDAAEPQAPVAPESDPPAAEAGDDLQVLLADIDPDVVDVFMEEAGDLVDELEELIQNWEQAPDDNSYAEALKRVLHTFKGGARMAGLMGLGEVAHRFETVIEGMQGDAEPPAEFFADAHAIYDRVAAGVETVRAWMVGDQLDAFAQLLSTSWADNRVSQDPVDYRAGQPGPGTESGTPVVPAAEPTDTPELAETREPSKQLTRVAAEAADKKRHAGGNVLPFVRRKDQVRERESGAPSRGQPQEMVRVAAELLEELVNLAGETSISRGRLEEQVSEFGLALGEMDSTLARLNEQLRRLDVETEAQILFRQEQLAQQDVDFDPLEMDRYSSIQQLSRSLLESTSDLMELRSTLGNKTRDTETLLLQQSRVNTELQEGLMRSRMVPFSRLVPRLRRIVRQVSAELGKQVDLVFSNVEGELDRSMLERMVAPLEHMLRNAVDHGIETPQERAAAGKPERGRIDVVLEREGSEVVINISDDGAGINLMKVREKAIENGLMRPDAELSNSEILQFILQAGFSTADQVTQISGRGVGMDVVSAEIKQIGGNVHIDSQAGQGTEFVVRLPFTVSVNRALMVKVGEDQFALPLNTIEGIVRLSPFELEHYYRTEDARFEYAGEPYQVNYFGTLLQSQARPKLNVEDMQLPVLLVRSEGHAMALQVDAIMGSREIVVKSLGSQFAGVQGVSGATVTGDGTVVVILDAHALLRRQAARLARPDRPQLQASPEPEPEAEPQERQQMVMVVDDSVTVRKVTTRFLEREGYLVNTAKDGQDAVIQLQDNLPDLILLDIEMPRMDGFEVARHIRSSSRLRDIPIVMITSRTGKKHRDHALSLGVNHYLGKPYQEEVLLDTIREYTGGAMISV</sequence>
<dbReference type="SMART" id="SM00260">
    <property type="entry name" value="CheW"/>
    <property type="match status" value="1"/>
</dbReference>
<dbReference type="Pfam" id="PF02518">
    <property type="entry name" value="HATPase_c"/>
    <property type="match status" value="1"/>
</dbReference>
<feature type="region of interest" description="Disordered" evidence="9">
    <location>
        <begin position="559"/>
        <end position="586"/>
    </location>
</feature>
<dbReference type="SMART" id="SM01231">
    <property type="entry name" value="H-kinase_dim"/>
    <property type="match status" value="1"/>
</dbReference>
<feature type="domain" description="HPt" evidence="13">
    <location>
        <begin position="654"/>
        <end position="761"/>
    </location>
</feature>
<dbReference type="PROSITE" id="PS50110">
    <property type="entry name" value="RESPONSE_REGULATORY"/>
    <property type="match status" value="1"/>
</dbReference>
<dbReference type="PROSITE" id="PS50894">
    <property type="entry name" value="HPT"/>
    <property type="match status" value="3"/>
</dbReference>
<dbReference type="Gene3D" id="1.20.120.160">
    <property type="entry name" value="HPT domain"/>
    <property type="match status" value="4"/>
</dbReference>
<dbReference type="SUPFAM" id="SSF52172">
    <property type="entry name" value="CheY-like"/>
    <property type="match status" value="1"/>
</dbReference>
<name>A0ABW5EDX1_9GAMM</name>
<evidence type="ECO:0000256" key="2">
    <source>
        <dbReference type="ARBA" id="ARBA00012438"/>
    </source>
</evidence>
<evidence type="ECO:0000259" key="10">
    <source>
        <dbReference type="PROSITE" id="PS50109"/>
    </source>
</evidence>
<feature type="region of interest" description="Disordered" evidence="9">
    <location>
        <begin position="1132"/>
        <end position="1178"/>
    </location>
</feature>
<dbReference type="CDD" id="cd00088">
    <property type="entry name" value="HPT"/>
    <property type="match status" value="3"/>
</dbReference>
<evidence type="ECO:0000256" key="8">
    <source>
        <dbReference type="PROSITE-ProRule" id="PRU00169"/>
    </source>
</evidence>
<reference evidence="15" key="1">
    <citation type="journal article" date="2019" name="Int. J. Syst. Evol. Microbiol.">
        <title>The Global Catalogue of Microorganisms (GCM) 10K type strain sequencing project: providing services to taxonomists for standard genome sequencing and annotation.</title>
        <authorList>
            <consortium name="The Broad Institute Genomics Platform"/>
            <consortium name="The Broad Institute Genome Sequencing Center for Infectious Disease"/>
            <person name="Wu L."/>
            <person name="Ma J."/>
        </authorList>
    </citation>
    <scope>NUCLEOTIDE SEQUENCE [LARGE SCALE GENOMIC DNA]</scope>
    <source>
        <strain evidence="15">KCTC 12848</strain>
    </source>
</reference>
<dbReference type="SUPFAM" id="SSF47226">
    <property type="entry name" value="Histidine-containing phosphotransfer domain, HPT domain"/>
    <property type="match status" value="6"/>
</dbReference>
<evidence type="ECO:0000259" key="13">
    <source>
        <dbReference type="PROSITE" id="PS50894"/>
    </source>
</evidence>
<dbReference type="InterPro" id="IPR058661">
    <property type="entry name" value="FimL_2nd"/>
</dbReference>
<evidence type="ECO:0000256" key="3">
    <source>
        <dbReference type="ARBA" id="ARBA00022553"/>
    </source>
</evidence>
<feature type="modified residue" description="Phosphohistidine" evidence="7">
    <location>
        <position position="701"/>
    </location>
</feature>
<dbReference type="SUPFAM" id="SSF55874">
    <property type="entry name" value="ATPase domain of HSP90 chaperone/DNA topoisomerase II/histidine kinase"/>
    <property type="match status" value="1"/>
</dbReference>
<feature type="region of interest" description="Disordered" evidence="9">
    <location>
        <begin position="1199"/>
        <end position="1218"/>
    </location>
</feature>
<feature type="modified residue" description="Phosphohistidine" evidence="7">
    <location>
        <position position="1274"/>
    </location>
</feature>
<dbReference type="PANTHER" id="PTHR43395:SF8">
    <property type="entry name" value="HISTIDINE KINASE"/>
    <property type="match status" value="1"/>
</dbReference>
<feature type="region of interest" description="Disordered" evidence="9">
    <location>
        <begin position="1079"/>
        <end position="1117"/>
    </location>
</feature>
<dbReference type="SMART" id="SM00448">
    <property type="entry name" value="REC"/>
    <property type="match status" value="1"/>
</dbReference>
<dbReference type="InterPro" id="IPR003594">
    <property type="entry name" value="HATPase_dom"/>
</dbReference>
<evidence type="ECO:0000259" key="11">
    <source>
        <dbReference type="PROSITE" id="PS50110"/>
    </source>
</evidence>
<accession>A0ABW5EDX1</accession>
<feature type="domain" description="Histidine kinase" evidence="10">
    <location>
        <begin position="1531"/>
        <end position="1764"/>
    </location>
</feature>
<feature type="domain" description="CheW-like" evidence="12">
    <location>
        <begin position="1766"/>
        <end position="1905"/>
    </location>
</feature>
<feature type="domain" description="HPt" evidence="13">
    <location>
        <begin position="1227"/>
        <end position="1333"/>
    </location>
</feature>
<dbReference type="Gene3D" id="3.40.50.2300">
    <property type="match status" value="1"/>
</dbReference>
<dbReference type="InterPro" id="IPR011006">
    <property type="entry name" value="CheY-like_superfamily"/>
</dbReference>
<dbReference type="SMART" id="SM00387">
    <property type="entry name" value="HATPase_c"/>
    <property type="match status" value="1"/>
</dbReference>
<evidence type="ECO:0000256" key="9">
    <source>
        <dbReference type="SAM" id="MobiDB-lite"/>
    </source>
</evidence>
<dbReference type="Gene3D" id="2.30.30.40">
    <property type="entry name" value="SH3 Domains"/>
    <property type="match status" value="1"/>
</dbReference>
<dbReference type="InterPro" id="IPR008207">
    <property type="entry name" value="Sig_transdc_His_kin_Hpt_dom"/>
</dbReference>
<evidence type="ECO:0000256" key="1">
    <source>
        <dbReference type="ARBA" id="ARBA00000085"/>
    </source>
</evidence>